<dbReference type="Gene3D" id="3.30.300.30">
    <property type="match status" value="1"/>
</dbReference>
<dbReference type="InterPro" id="IPR000873">
    <property type="entry name" value="AMP-dep_synth/lig_dom"/>
</dbReference>
<dbReference type="CDD" id="cd05941">
    <property type="entry name" value="MCS"/>
    <property type="match status" value="1"/>
</dbReference>
<evidence type="ECO:0000313" key="3">
    <source>
        <dbReference type="EMBL" id="KAK4545537.1"/>
    </source>
</evidence>
<dbReference type="GO" id="GO:0031956">
    <property type="term" value="F:medium-chain fatty acid-CoA ligase activity"/>
    <property type="evidence" value="ECO:0007669"/>
    <property type="project" value="TreeGrafter"/>
</dbReference>
<reference evidence="3 4" key="1">
    <citation type="submission" date="2021-11" db="EMBL/GenBank/DDBJ databases">
        <title>Black yeast isolated from Biological Soil Crust.</title>
        <authorList>
            <person name="Kurbessoian T."/>
        </authorList>
    </citation>
    <scope>NUCLEOTIDE SEQUENCE [LARGE SCALE GENOMIC DNA]</scope>
    <source>
        <strain evidence="3 4">CCFEE 5522</strain>
    </source>
</reference>
<organism evidence="3 4">
    <name type="scientific">Oleoguttula mirabilis</name>
    <dbReference type="NCBI Taxonomy" id="1507867"/>
    <lineage>
        <taxon>Eukaryota</taxon>
        <taxon>Fungi</taxon>
        <taxon>Dikarya</taxon>
        <taxon>Ascomycota</taxon>
        <taxon>Pezizomycotina</taxon>
        <taxon>Dothideomycetes</taxon>
        <taxon>Dothideomycetidae</taxon>
        <taxon>Mycosphaerellales</taxon>
        <taxon>Teratosphaeriaceae</taxon>
        <taxon>Oleoguttula</taxon>
    </lineage>
</organism>
<name>A0AAV9JJC6_9PEZI</name>
<feature type="domain" description="AMP-binding enzyme C-terminal" evidence="2">
    <location>
        <begin position="479"/>
        <end position="562"/>
    </location>
</feature>
<dbReference type="GO" id="GO:0006631">
    <property type="term" value="P:fatty acid metabolic process"/>
    <property type="evidence" value="ECO:0007669"/>
    <property type="project" value="TreeGrafter"/>
</dbReference>
<dbReference type="EMBL" id="JAVFHQ010000019">
    <property type="protein sequence ID" value="KAK4545537.1"/>
    <property type="molecule type" value="Genomic_DNA"/>
</dbReference>
<dbReference type="Pfam" id="PF13193">
    <property type="entry name" value="AMP-binding_C"/>
    <property type="match status" value="1"/>
</dbReference>
<evidence type="ECO:0000259" key="2">
    <source>
        <dbReference type="Pfam" id="PF13193"/>
    </source>
</evidence>
<keyword evidence="4" id="KW-1185">Reference proteome</keyword>
<dbReference type="InterPro" id="IPR042099">
    <property type="entry name" value="ANL_N_sf"/>
</dbReference>
<comment type="caution">
    <text evidence="3">The sequence shown here is derived from an EMBL/GenBank/DDBJ whole genome shotgun (WGS) entry which is preliminary data.</text>
</comment>
<protein>
    <recommendedName>
        <fullName evidence="5">Acetyl-CoA synthetase-like protein</fullName>
    </recommendedName>
</protein>
<sequence length="598" mass="64952">MAALQRSALFEAIQKHDPETTAVIHSLSGRSFTYGSLLHDVSAAKERLLAATGKTEDSIVGERVAFLVENGYDYVVTLLACLASNAIAVPLAPSFPASELRYIINHSEALILLSSAKFSSKAQEVLQDGLDKAPISASVEKITQGARSNGQVELRGQAYNAEGGMMLYTSGTTARPKGVLLPNLVLQAQAHSLHEAWQYTPKDHLLHVLPLHHIHGTVNALLTPLLAGSTIEFMFPFNVDSVWKRFAAPFLNKEQANGHYDGTHTSSQRKEPVTFFTVVPTIWARMLQSHTALPTEIRKATNEAIKREHLRLNISGSAALPTPTKRAWSELSYGNILLERFGMTEVGMALSCGLADEDRIDGSVGWPLPHVEARLVDSDTHEVVPIGQYTTSDGKEASGEIQLRGPTIFKGYWRNPEATKKEFTHDGWFKTGDIAVRKAVPGAGLGKSGSWATGPAYFIHGRKSADIIKTGGEKVSALEVERELLGLPEVSECAVVGLPSEAWGQKVAAIVMLSDKGVTAGKGGGQWGAMDMRRALKDKLVAYKIPQDLKIVETIPRNAMGKINKKTLVEEVFGGQERIRRRSMAVAEEKARGRKGGS</sequence>
<dbReference type="Proteomes" id="UP001324427">
    <property type="component" value="Unassembled WGS sequence"/>
</dbReference>
<gene>
    <name evidence="3" type="ORF">LTR36_002887</name>
</gene>
<proteinExistence type="predicted"/>
<evidence type="ECO:0000313" key="4">
    <source>
        <dbReference type="Proteomes" id="UP001324427"/>
    </source>
</evidence>
<dbReference type="InterPro" id="IPR025110">
    <property type="entry name" value="AMP-bd_C"/>
</dbReference>
<evidence type="ECO:0008006" key="5">
    <source>
        <dbReference type="Google" id="ProtNLM"/>
    </source>
</evidence>
<evidence type="ECO:0000259" key="1">
    <source>
        <dbReference type="Pfam" id="PF00501"/>
    </source>
</evidence>
<dbReference type="SUPFAM" id="SSF56801">
    <property type="entry name" value="Acetyl-CoA synthetase-like"/>
    <property type="match status" value="1"/>
</dbReference>
<dbReference type="PANTHER" id="PTHR43201:SF28">
    <property type="entry name" value="ENZYME, PUTATIVE (AFU_ORTHOLOGUE AFUA_7G01530)-RELATED"/>
    <property type="match status" value="1"/>
</dbReference>
<dbReference type="Gene3D" id="3.40.50.12780">
    <property type="entry name" value="N-terminal domain of ligase-like"/>
    <property type="match status" value="1"/>
</dbReference>
<dbReference type="PANTHER" id="PTHR43201">
    <property type="entry name" value="ACYL-COA SYNTHETASE"/>
    <property type="match status" value="1"/>
</dbReference>
<dbReference type="AlphaFoldDB" id="A0AAV9JJC6"/>
<accession>A0AAV9JJC6</accession>
<feature type="domain" description="AMP-dependent synthetase/ligase" evidence="1">
    <location>
        <begin position="12"/>
        <end position="413"/>
    </location>
</feature>
<dbReference type="Pfam" id="PF00501">
    <property type="entry name" value="AMP-binding"/>
    <property type="match status" value="1"/>
</dbReference>
<dbReference type="InterPro" id="IPR045851">
    <property type="entry name" value="AMP-bd_C_sf"/>
</dbReference>